<evidence type="ECO:0000313" key="3">
    <source>
        <dbReference type="Proteomes" id="UP000246635"/>
    </source>
</evidence>
<dbReference type="Proteomes" id="UP000246635">
    <property type="component" value="Unassembled WGS sequence"/>
</dbReference>
<dbReference type="CDD" id="cd21809">
    <property type="entry name" value="ABC-2_lan_permease-like"/>
    <property type="match status" value="1"/>
</dbReference>
<gene>
    <name evidence="2" type="ORF">DFQ01_10743</name>
</gene>
<feature type="transmembrane region" description="Helical" evidence="1">
    <location>
        <begin position="211"/>
        <end position="233"/>
    </location>
</feature>
<dbReference type="Pfam" id="PF12730">
    <property type="entry name" value="ABC2_membrane_4"/>
    <property type="match status" value="1"/>
</dbReference>
<organism evidence="2 3">
    <name type="scientific">Paenibacillus cellulosilyticus</name>
    <dbReference type="NCBI Taxonomy" id="375489"/>
    <lineage>
        <taxon>Bacteria</taxon>
        <taxon>Bacillati</taxon>
        <taxon>Bacillota</taxon>
        <taxon>Bacilli</taxon>
        <taxon>Bacillales</taxon>
        <taxon>Paenibacillaceae</taxon>
        <taxon>Paenibacillus</taxon>
    </lineage>
</organism>
<protein>
    <recommendedName>
        <fullName evidence="4">ABC-2 type transport system permease protein</fullName>
    </recommendedName>
</protein>
<proteinExistence type="predicted"/>
<keyword evidence="3" id="KW-1185">Reference proteome</keyword>
<keyword evidence="1" id="KW-0812">Transmembrane</keyword>
<feature type="transmembrane region" description="Helical" evidence="1">
    <location>
        <begin position="16"/>
        <end position="34"/>
    </location>
</feature>
<comment type="caution">
    <text evidence="2">The sequence shown here is derived from an EMBL/GenBank/DDBJ whole genome shotgun (WGS) entry which is preliminary data.</text>
</comment>
<evidence type="ECO:0000313" key="2">
    <source>
        <dbReference type="EMBL" id="PWW03148.1"/>
    </source>
</evidence>
<name>A0A2V2YU86_9BACL</name>
<feature type="transmembrane region" description="Helical" evidence="1">
    <location>
        <begin position="96"/>
        <end position="121"/>
    </location>
</feature>
<dbReference type="AlphaFoldDB" id="A0A2V2YU86"/>
<dbReference type="RefSeq" id="WP_110044052.1">
    <property type="nucleotide sequence ID" value="NZ_CP054612.1"/>
</dbReference>
<keyword evidence="1" id="KW-1133">Transmembrane helix</keyword>
<evidence type="ECO:0000256" key="1">
    <source>
        <dbReference type="SAM" id="Phobius"/>
    </source>
</evidence>
<accession>A0A2V2YU86</accession>
<dbReference type="PANTHER" id="PTHR37305:SF1">
    <property type="entry name" value="MEMBRANE PROTEIN"/>
    <property type="match status" value="1"/>
</dbReference>
<dbReference type="EMBL" id="QGTQ01000007">
    <property type="protein sequence ID" value="PWW03148.1"/>
    <property type="molecule type" value="Genomic_DNA"/>
</dbReference>
<feature type="transmembrane region" description="Helical" evidence="1">
    <location>
        <begin position="159"/>
        <end position="181"/>
    </location>
</feature>
<reference evidence="2 3" key="1">
    <citation type="submission" date="2018-05" db="EMBL/GenBank/DDBJ databases">
        <title>Genomic Encyclopedia of Type Strains, Phase III (KMG-III): the genomes of soil and plant-associated and newly described type strains.</title>
        <authorList>
            <person name="Whitman W."/>
        </authorList>
    </citation>
    <scope>NUCLEOTIDE SEQUENCE [LARGE SCALE GENOMIC DNA]</scope>
    <source>
        <strain evidence="2 3">CECT 5696</strain>
    </source>
</reference>
<dbReference type="OrthoDB" id="9781996at2"/>
<evidence type="ECO:0008006" key="4">
    <source>
        <dbReference type="Google" id="ProtNLM"/>
    </source>
</evidence>
<feature type="transmembrane region" description="Helical" evidence="1">
    <location>
        <begin position="133"/>
        <end position="152"/>
    </location>
</feature>
<keyword evidence="1" id="KW-0472">Membrane</keyword>
<feature type="transmembrane region" description="Helical" evidence="1">
    <location>
        <begin position="54"/>
        <end position="75"/>
    </location>
</feature>
<dbReference type="PANTHER" id="PTHR37305">
    <property type="entry name" value="INTEGRAL MEMBRANE PROTEIN-RELATED"/>
    <property type="match status" value="1"/>
</dbReference>
<sequence length="243" mass="26759">MWAVLRSEWIKWRKSPILWLIFVSPALCSLIGLLESDDMSGGNQWDELLHTMGIMHALLLMPLLAGVFSASVCRLEHAGGGWKQLLALPVSRGAVYIGKFVSVMLLLLATQAVFLGALLLVGTIKGYTDPIQWPGLLFSLIGSWLACMPLASLQMGVSVAWASFAAPLAINAIFTLPNIIIANSERFAPYYPWDQPVLVMLSQQLDDGPDAFHLSMTTLCSVISVSFVLFFVVGQMYFRRKPI</sequence>